<sequence>MALPQIDTRAARRLFLHRHGLGTAPAGPGKGADLLGVIADLGFVQIDSIATVARAHDMILFARRPAYRPAHLKRLYEVDRALFEHWTHDAAMIPMAFFPHWRLRFARDAERLKQQWRNWQRHDFEAEFDPVLRHIRDHGPVTSSDVGQGEKRSNGGWWDWHPSKTALEYLWRSGALTVVGRDGFRKRYDLTERVIDSHALAPPADPAATIDWACGAALDRLGLATAGEIAAFWALVTPAEARAWCDAERARGALIDVDITGPGLRPRRAVARPDVMAEIETLAPPPGRLRVLSPFDPVLRDRARALRLFGFDYRIEIFVPAALRKYGYYVFPLLEGDRIVGRIDMKAEREADRLHVTALWPEPGLRWTAPRQARLEAELTRISRLAAVSDVSFADGWLRAPV</sequence>
<reference evidence="1 2" key="1">
    <citation type="submission" date="2023-05" db="EMBL/GenBank/DDBJ databases">
        <title>Pseudodonghicola sp. nov.</title>
        <authorList>
            <person name="Huang J."/>
        </authorList>
    </citation>
    <scope>NUCLEOTIDE SEQUENCE [LARGE SCALE GENOMIC DNA]</scope>
    <source>
        <strain evidence="1 2">IC7</strain>
    </source>
</reference>
<dbReference type="Pfam" id="PF06224">
    <property type="entry name" value="AlkZ-like"/>
    <property type="match status" value="1"/>
</dbReference>
<dbReference type="EMBL" id="JASNJD010000002">
    <property type="protein sequence ID" value="MDK3016854.1"/>
    <property type="molecule type" value="Genomic_DNA"/>
</dbReference>
<organism evidence="1 2">
    <name type="scientific">Pseudodonghicola flavimaris</name>
    <dbReference type="NCBI Taxonomy" id="3050036"/>
    <lineage>
        <taxon>Bacteria</taxon>
        <taxon>Pseudomonadati</taxon>
        <taxon>Pseudomonadota</taxon>
        <taxon>Alphaproteobacteria</taxon>
        <taxon>Rhodobacterales</taxon>
        <taxon>Paracoccaceae</taxon>
        <taxon>Pseudodonghicola</taxon>
    </lineage>
</organism>
<gene>
    <name evidence="1" type="ORF">QO033_04150</name>
</gene>
<evidence type="ECO:0000313" key="2">
    <source>
        <dbReference type="Proteomes" id="UP001243757"/>
    </source>
</evidence>
<dbReference type="InterPro" id="IPR009351">
    <property type="entry name" value="AlkZ-like"/>
</dbReference>
<accession>A0ABT7EWY6</accession>
<proteinExistence type="predicted"/>
<comment type="caution">
    <text evidence="1">The sequence shown here is derived from an EMBL/GenBank/DDBJ whole genome shotgun (WGS) entry which is preliminary data.</text>
</comment>
<protein>
    <submittedName>
        <fullName evidence="1">Crosslink repair DNA glycosylase YcaQ family protein</fullName>
    </submittedName>
</protein>
<dbReference type="Proteomes" id="UP001243757">
    <property type="component" value="Unassembled WGS sequence"/>
</dbReference>
<dbReference type="RefSeq" id="WP_284479667.1">
    <property type="nucleotide sequence ID" value="NZ_JASNJD010000002.1"/>
</dbReference>
<dbReference type="PANTHER" id="PTHR30528">
    <property type="entry name" value="CYTOPLASMIC PROTEIN"/>
    <property type="match status" value="1"/>
</dbReference>
<name>A0ABT7EWY6_9RHOB</name>
<dbReference type="PANTHER" id="PTHR30528:SF0">
    <property type="entry name" value="CYTOPLASMIC PROTEIN"/>
    <property type="match status" value="1"/>
</dbReference>
<evidence type="ECO:0000313" key="1">
    <source>
        <dbReference type="EMBL" id="MDK3016854.1"/>
    </source>
</evidence>
<keyword evidence="2" id="KW-1185">Reference proteome</keyword>